<dbReference type="OrthoDB" id="9813719at2"/>
<dbReference type="EC" id="2.7.7.108" evidence="5"/>
<organism evidence="9 10">
    <name type="scientific">Umezawaea tangerina</name>
    <dbReference type="NCBI Taxonomy" id="84725"/>
    <lineage>
        <taxon>Bacteria</taxon>
        <taxon>Bacillati</taxon>
        <taxon>Actinomycetota</taxon>
        <taxon>Actinomycetes</taxon>
        <taxon>Pseudonocardiales</taxon>
        <taxon>Pseudonocardiaceae</taxon>
        <taxon>Umezawaea</taxon>
    </lineage>
</organism>
<evidence type="ECO:0000256" key="5">
    <source>
        <dbReference type="ARBA" id="ARBA00034531"/>
    </source>
</evidence>
<dbReference type="InterPro" id="IPR003812">
    <property type="entry name" value="Fido"/>
</dbReference>
<dbReference type="PROSITE" id="PS51459">
    <property type="entry name" value="FIDO"/>
    <property type="match status" value="1"/>
</dbReference>
<reference evidence="9 10" key="1">
    <citation type="submission" date="2018-03" db="EMBL/GenBank/DDBJ databases">
        <title>Genomic Encyclopedia of Archaeal and Bacterial Type Strains, Phase II (KMG-II): from individual species to whole genera.</title>
        <authorList>
            <person name="Goeker M."/>
        </authorList>
    </citation>
    <scope>NUCLEOTIDE SEQUENCE [LARGE SCALE GENOMIC DNA]</scope>
    <source>
        <strain evidence="9 10">DSM 44720</strain>
    </source>
</reference>
<proteinExistence type="predicted"/>
<dbReference type="AlphaFoldDB" id="A0A2T0TDJ6"/>
<evidence type="ECO:0000256" key="7">
    <source>
        <dbReference type="ARBA" id="ARBA00048696"/>
    </source>
</evidence>
<sequence length="193" mass="21968">MTAEDPYVDPGSNVLTNKLGVTDAAVLRQIESEVTFLRDAQLKTTTLPGRYDLGHLRAFHRHLFADIYPWAGELRRADLTRTATFAHWAHIESYGTQVFAQLHEEKLLSTLDADQFLDRFTHFYAEINALHPFREGNGRTQRAFFRQLALAAAHRLDFTRLDPTEYNEACRISMSGSATPLRTLFATALVLEE</sequence>
<accession>A0A2T0TDJ6</accession>
<dbReference type="RefSeq" id="WP_106187281.1">
    <property type="nucleotide sequence ID" value="NZ_PVTF01000003.1"/>
</dbReference>
<evidence type="ECO:0000256" key="1">
    <source>
        <dbReference type="ARBA" id="ARBA00022679"/>
    </source>
</evidence>
<comment type="caution">
    <text evidence="9">The sequence shown here is derived from an EMBL/GenBank/DDBJ whole genome shotgun (WGS) entry which is preliminary data.</text>
</comment>
<evidence type="ECO:0000256" key="3">
    <source>
        <dbReference type="ARBA" id="ARBA00022741"/>
    </source>
</evidence>
<evidence type="ECO:0000256" key="2">
    <source>
        <dbReference type="ARBA" id="ARBA00022695"/>
    </source>
</evidence>
<keyword evidence="10" id="KW-1185">Reference proteome</keyword>
<dbReference type="InterPro" id="IPR036597">
    <property type="entry name" value="Fido-like_dom_sf"/>
</dbReference>
<comment type="catalytic activity">
    <reaction evidence="6">
        <text>L-threonyl-[protein] + ATP = 3-O-(5'-adenylyl)-L-threonyl-[protein] + diphosphate</text>
        <dbReference type="Rhea" id="RHEA:54292"/>
        <dbReference type="Rhea" id="RHEA-COMP:11060"/>
        <dbReference type="Rhea" id="RHEA-COMP:13847"/>
        <dbReference type="ChEBI" id="CHEBI:30013"/>
        <dbReference type="ChEBI" id="CHEBI:30616"/>
        <dbReference type="ChEBI" id="CHEBI:33019"/>
        <dbReference type="ChEBI" id="CHEBI:138113"/>
        <dbReference type="EC" id="2.7.7.108"/>
    </reaction>
</comment>
<dbReference type="GO" id="GO:0051302">
    <property type="term" value="P:regulation of cell division"/>
    <property type="evidence" value="ECO:0007669"/>
    <property type="project" value="TreeGrafter"/>
</dbReference>
<dbReference type="Proteomes" id="UP000239494">
    <property type="component" value="Unassembled WGS sequence"/>
</dbReference>
<dbReference type="SUPFAM" id="SSF140931">
    <property type="entry name" value="Fic-like"/>
    <property type="match status" value="1"/>
</dbReference>
<dbReference type="Gene3D" id="1.10.3290.10">
    <property type="entry name" value="Fido-like domain"/>
    <property type="match status" value="1"/>
</dbReference>
<evidence type="ECO:0000313" key="9">
    <source>
        <dbReference type="EMBL" id="PRY43753.1"/>
    </source>
</evidence>
<keyword evidence="2" id="KW-0548">Nucleotidyltransferase</keyword>
<evidence type="ECO:0000313" key="10">
    <source>
        <dbReference type="Proteomes" id="UP000239494"/>
    </source>
</evidence>
<protein>
    <recommendedName>
        <fullName evidence="5">protein adenylyltransferase</fullName>
        <ecNumber evidence="5">2.7.7.108</ecNumber>
    </recommendedName>
</protein>
<evidence type="ECO:0000256" key="4">
    <source>
        <dbReference type="ARBA" id="ARBA00022840"/>
    </source>
</evidence>
<evidence type="ECO:0000256" key="6">
    <source>
        <dbReference type="ARBA" id="ARBA00047939"/>
    </source>
</evidence>
<keyword evidence="4" id="KW-0067">ATP-binding</keyword>
<dbReference type="GO" id="GO:0005524">
    <property type="term" value="F:ATP binding"/>
    <property type="evidence" value="ECO:0007669"/>
    <property type="project" value="UniProtKB-KW"/>
</dbReference>
<dbReference type="PANTHER" id="PTHR39560:SF1">
    <property type="entry name" value="PROTEIN ADENYLYLTRANSFERASE FIC-RELATED"/>
    <property type="match status" value="1"/>
</dbReference>
<keyword evidence="3" id="KW-0547">Nucleotide-binding</keyword>
<dbReference type="EMBL" id="PVTF01000003">
    <property type="protein sequence ID" value="PRY43753.1"/>
    <property type="molecule type" value="Genomic_DNA"/>
</dbReference>
<comment type="catalytic activity">
    <reaction evidence="7">
        <text>L-tyrosyl-[protein] + ATP = O-(5'-adenylyl)-L-tyrosyl-[protein] + diphosphate</text>
        <dbReference type="Rhea" id="RHEA:54288"/>
        <dbReference type="Rhea" id="RHEA-COMP:10136"/>
        <dbReference type="Rhea" id="RHEA-COMP:13846"/>
        <dbReference type="ChEBI" id="CHEBI:30616"/>
        <dbReference type="ChEBI" id="CHEBI:33019"/>
        <dbReference type="ChEBI" id="CHEBI:46858"/>
        <dbReference type="ChEBI" id="CHEBI:83624"/>
        <dbReference type="EC" id="2.7.7.108"/>
    </reaction>
</comment>
<gene>
    <name evidence="9" type="ORF">CLV43_103502</name>
</gene>
<dbReference type="PANTHER" id="PTHR39560">
    <property type="entry name" value="PROTEIN ADENYLYLTRANSFERASE FIC-RELATED"/>
    <property type="match status" value="1"/>
</dbReference>
<feature type="domain" description="Fido" evidence="8">
    <location>
        <begin position="51"/>
        <end position="187"/>
    </location>
</feature>
<dbReference type="Pfam" id="PF02661">
    <property type="entry name" value="Fic"/>
    <property type="match status" value="1"/>
</dbReference>
<keyword evidence="1" id="KW-0808">Transferase</keyword>
<evidence type="ECO:0000259" key="8">
    <source>
        <dbReference type="PROSITE" id="PS51459"/>
    </source>
</evidence>
<dbReference type="GO" id="GO:0070733">
    <property type="term" value="F:AMPylase activity"/>
    <property type="evidence" value="ECO:0007669"/>
    <property type="project" value="UniProtKB-EC"/>
</dbReference>
<name>A0A2T0TDJ6_9PSEU</name>